<protein>
    <recommendedName>
        <fullName evidence="2">Phospholipid scramblase</fullName>
    </recommendedName>
</protein>
<comment type="caution">
    <text evidence="4">The sequence shown here is derived from an EMBL/GenBank/DDBJ whole genome shotgun (WGS) entry which is preliminary data.</text>
</comment>
<organism evidence="4 5">
    <name type="scientific">Loxostege sticticalis</name>
    <name type="common">Beet webworm moth</name>
    <dbReference type="NCBI Taxonomy" id="481309"/>
    <lineage>
        <taxon>Eukaryota</taxon>
        <taxon>Metazoa</taxon>
        <taxon>Ecdysozoa</taxon>
        <taxon>Arthropoda</taxon>
        <taxon>Hexapoda</taxon>
        <taxon>Insecta</taxon>
        <taxon>Pterygota</taxon>
        <taxon>Neoptera</taxon>
        <taxon>Endopterygota</taxon>
        <taxon>Lepidoptera</taxon>
        <taxon>Glossata</taxon>
        <taxon>Ditrysia</taxon>
        <taxon>Pyraloidea</taxon>
        <taxon>Crambidae</taxon>
        <taxon>Pyraustinae</taxon>
        <taxon>Loxostege</taxon>
    </lineage>
</organism>
<evidence type="ECO:0000313" key="4">
    <source>
        <dbReference type="EMBL" id="KAL0902018.1"/>
    </source>
</evidence>
<name>A0ABR3ILX8_LOXSC</name>
<gene>
    <name evidence="4" type="ORF">ABMA27_007146</name>
</gene>
<dbReference type="PANTHER" id="PTHR23248">
    <property type="entry name" value="PHOSPHOLIPID SCRAMBLASE-RELATED"/>
    <property type="match status" value="1"/>
</dbReference>
<evidence type="ECO:0000256" key="3">
    <source>
        <dbReference type="SAM" id="Coils"/>
    </source>
</evidence>
<dbReference type="Proteomes" id="UP001549920">
    <property type="component" value="Unassembled WGS sequence"/>
</dbReference>
<evidence type="ECO:0000256" key="2">
    <source>
        <dbReference type="RuleBase" id="RU363116"/>
    </source>
</evidence>
<evidence type="ECO:0000256" key="1">
    <source>
        <dbReference type="ARBA" id="ARBA00005350"/>
    </source>
</evidence>
<comment type="function">
    <text evidence="2">May mediate accelerated ATP-independent bidirectional transbilayer migration of phospholipids upon binding calcium ions that results in a loss of phospholipid asymmetry in the plasma membrane.</text>
</comment>
<keyword evidence="2" id="KW-0449">Lipoprotein</keyword>
<sequence>MSSNDDTMTYQNLRRNLPEQPMMPTAPIYVSVPPVDNLPEYRKEEMVPLCASPSLDAKKRLRIEAEIKKAQLRREQLVKERQIMEEEFKAKEMLLNAELELVQLENNSVNSVSAQDQVLKLKTRGLDANSRIEKPLELPKPLGLEQLSVLDFVSIRQLVSSAVDESYEVVAPENVVILRANMSFGFANVAMHGMRRVIKVDMFDNEVNELVNLSAGATTFMEIYVNGELAALIRREPTFFKPLLMLHNSQGKPVLKIKGPSSGSNRNVFSVQTIAKVNIGAIDKSPVQVGPGYVQGNHTVVKFPLDLDVRFKAAIIASSFLIMTQETAKLRKRKVRAAILNATAQYTSN</sequence>
<comment type="cofactor">
    <cofactor evidence="2">
        <name>Ca(2+)</name>
        <dbReference type="ChEBI" id="CHEBI:29108"/>
    </cofactor>
</comment>
<accession>A0ABR3ILX8</accession>
<keyword evidence="2" id="KW-0564">Palmitate</keyword>
<dbReference type="EMBL" id="JBEUOH010000002">
    <property type="protein sequence ID" value="KAL0902018.1"/>
    <property type="molecule type" value="Genomic_DNA"/>
</dbReference>
<dbReference type="Pfam" id="PF03803">
    <property type="entry name" value="Scramblase"/>
    <property type="match status" value="1"/>
</dbReference>
<evidence type="ECO:0000313" key="5">
    <source>
        <dbReference type="Proteomes" id="UP001549920"/>
    </source>
</evidence>
<dbReference type="PANTHER" id="PTHR23248:SF9">
    <property type="entry name" value="PHOSPHOLIPID SCRAMBLASE"/>
    <property type="match status" value="1"/>
</dbReference>
<proteinExistence type="inferred from homology"/>
<feature type="coiled-coil region" evidence="3">
    <location>
        <begin position="55"/>
        <end position="107"/>
    </location>
</feature>
<reference evidence="4 5" key="1">
    <citation type="submission" date="2024-06" db="EMBL/GenBank/DDBJ databases">
        <title>A chromosome-level genome assembly of beet webworm, Loxostege sticticalis.</title>
        <authorList>
            <person name="Zhang Y."/>
        </authorList>
    </citation>
    <scope>NUCLEOTIDE SEQUENCE [LARGE SCALE GENOMIC DNA]</scope>
    <source>
        <strain evidence="4">AQ026</strain>
        <tissue evidence="4">Whole body</tissue>
    </source>
</reference>
<keyword evidence="2" id="KW-0106">Calcium</keyword>
<keyword evidence="5" id="KW-1185">Reference proteome</keyword>
<keyword evidence="3" id="KW-0175">Coiled coil</keyword>
<comment type="similarity">
    <text evidence="1 2">Belongs to the phospholipid scramblase family.</text>
</comment>
<dbReference type="InterPro" id="IPR005552">
    <property type="entry name" value="Scramblase"/>
</dbReference>